<reference evidence="3 4" key="1">
    <citation type="submission" date="2018-07" db="EMBL/GenBank/DDBJ databases">
        <title>Genome sequencing of Moraxellaceae gen. HYN0046.</title>
        <authorList>
            <person name="Kim M."/>
            <person name="Yi H."/>
        </authorList>
    </citation>
    <scope>NUCLEOTIDE SEQUENCE [LARGE SCALE GENOMIC DNA]</scope>
    <source>
        <strain evidence="3 4">HYN0046</strain>
    </source>
</reference>
<evidence type="ECO:0000259" key="2">
    <source>
        <dbReference type="Pfam" id="PF11008"/>
    </source>
</evidence>
<evidence type="ECO:0000256" key="1">
    <source>
        <dbReference type="SAM" id="MobiDB-lite"/>
    </source>
</evidence>
<dbReference type="PROSITE" id="PS51257">
    <property type="entry name" value="PROKAR_LIPOPROTEIN"/>
    <property type="match status" value="1"/>
</dbReference>
<name>A0A345P4G8_9GAMM</name>
<dbReference type="AlphaFoldDB" id="A0A345P4G8"/>
<protein>
    <submittedName>
        <fullName evidence="3">DUF2846 domain-containing protein</fullName>
    </submittedName>
</protein>
<proteinExistence type="predicted"/>
<evidence type="ECO:0000313" key="3">
    <source>
        <dbReference type="EMBL" id="AXI02177.1"/>
    </source>
</evidence>
<organism evidence="3 4">
    <name type="scientific">Aquirhabdus parva</name>
    <dbReference type="NCBI Taxonomy" id="2283318"/>
    <lineage>
        <taxon>Bacteria</taxon>
        <taxon>Pseudomonadati</taxon>
        <taxon>Pseudomonadota</taxon>
        <taxon>Gammaproteobacteria</taxon>
        <taxon>Moraxellales</taxon>
        <taxon>Moraxellaceae</taxon>
        <taxon>Aquirhabdus</taxon>
    </lineage>
</organism>
<keyword evidence="4" id="KW-1185">Reference proteome</keyword>
<feature type="region of interest" description="Disordered" evidence="1">
    <location>
        <begin position="39"/>
        <end position="59"/>
    </location>
</feature>
<feature type="domain" description="DUF2846" evidence="2">
    <location>
        <begin position="99"/>
        <end position="183"/>
    </location>
</feature>
<dbReference type="EMBL" id="CP031222">
    <property type="protein sequence ID" value="AXI02177.1"/>
    <property type="molecule type" value="Genomic_DNA"/>
</dbReference>
<dbReference type="Pfam" id="PF11008">
    <property type="entry name" value="DUF2846"/>
    <property type="match status" value="1"/>
</dbReference>
<evidence type="ECO:0000313" key="4">
    <source>
        <dbReference type="Proteomes" id="UP000253940"/>
    </source>
</evidence>
<feature type="compositionally biased region" description="Polar residues" evidence="1">
    <location>
        <begin position="39"/>
        <end position="56"/>
    </location>
</feature>
<dbReference type="OrthoDB" id="6355011at2"/>
<accession>A0A345P4G8</accession>
<dbReference type="KEGG" id="mbah:HYN46_04495"/>
<gene>
    <name evidence="3" type="ORF">HYN46_04495</name>
</gene>
<dbReference type="Proteomes" id="UP000253940">
    <property type="component" value="Chromosome"/>
</dbReference>
<sequence>MRHLSITMSVTTISGLLVLSGCSMIQSARDHLPSFGSGTVSDPSIVESQKLPQLDTTKPDSPYDRFKPHGFSLGSWAVDRFKKNQGELFQPVPVLDQKFALVYLYRPHSKWNEQEILASSIFINGMRLPSLTDNHYYWLEMNPGVYRLKISRPLGPLYFQKGTVVDFQVEAGRTYYLRYDEENFRGHPDEALGLLRAGPLNQMPEKDGLAEIRATTLKTPGYSFVDDPDKAVKIASQDVAKGDFASFNGQEGKPVPKARVEEKQDVVLGRPFSFRWWNPFSW</sequence>
<dbReference type="InterPro" id="IPR022548">
    <property type="entry name" value="DUF2846"/>
</dbReference>